<feature type="transmembrane region" description="Helical" evidence="1">
    <location>
        <begin position="6"/>
        <end position="24"/>
    </location>
</feature>
<protein>
    <recommendedName>
        <fullName evidence="4">Ribosomal protein L7/L12 C-terminal domain-containing protein</fullName>
    </recommendedName>
</protein>
<gene>
    <name evidence="2" type="ORF">JHE00_04275</name>
</gene>
<dbReference type="RefSeq" id="WP_200314924.1">
    <property type="nucleotide sequence ID" value="NZ_JAENJH010000001.1"/>
</dbReference>
<keyword evidence="1" id="KW-1133">Transmembrane helix</keyword>
<dbReference type="EMBL" id="JAENJH010000001">
    <property type="protein sequence ID" value="MBK1783532.1"/>
    <property type="molecule type" value="Genomic_DNA"/>
</dbReference>
<keyword evidence="1" id="KW-0472">Membrane</keyword>
<keyword evidence="1" id="KW-0812">Transmembrane</keyword>
<proteinExistence type="predicted"/>
<reference evidence="2" key="1">
    <citation type="submission" date="2020-12" db="EMBL/GenBank/DDBJ databases">
        <title>Prauserella sp. ASG 168, a novel actinomycete isolated from cave rock.</title>
        <authorList>
            <person name="Suriyachadkun C."/>
        </authorList>
    </citation>
    <scope>NUCLEOTIDE SEQUENCE</scope>
    <source>
        <strain evidence="2">ASG 168</strain>
    </source>
</reference>
<organism evidence="2 3">
    <name type="scientific">Prauserella cavernicola</name>
    <dbReference type="NCBI Taxonomy" id="2800127"/>
    <lineage>
        <taxon>Bacteria</taxon>
        <taxon>Bacillati</taxon>
        <taxon>Actinomycetota</taxon>
        <taxon>Actinomycetes</taxon>
        <taxon>Pseudonocardiales</taxon>
        <taxon>Pseudonocardiaceae</taxon>
        <taxon>Prauserella</taxon>
    </lineage>
</organism>
<evidence type="ECO:0008006" key="4">
    <source>
        <dbReference type="Google" id="ProtNLM"/>
    </source>
</evidence>
<evidence type="ECO:0000313" key="2">
    <source>
        <dbReference type="EMBL" id="MBK1783532.1"/>
    </source>
</evidence>
<sequence length="101" mass="10995">MDDELVLLGFLVVAGAIMVGSLSANRRHEQTTRRLNLIERKLDALLDNAGVTLAEPDMPEVVDLLRQGKKVKAVKTYRERTGAGLKEAADAVEQLSARGPL</sequence>
<accession>A0A934QLT6</accession>
<evidence type="ECO:0000256" key="1">
    <source>
        <dbReference type="SAM" id="Phobius"/>
    </source>
</evidence>
<name>A0A934QLT6_9PSEU</name>
<dbReference type="InterPro" id="IPR014719">
    <property type="entry name" value="Ribosomal_bL12_C/ClpS-like"/>
</dbReference>
<comment type="caution">
    <text evidence="2">The sequence shown here is derived from an EMBL/GenBank/DDBJ whole genome shotgun (WGS) entry which is preliminary data.</text>
</comment>
<evidence type="ECO:0000313" key="3">
    <source>
        <dbReference type="Proteomes" id="UP000635245"/>
    </source>
</evidence>
<dbReference type="Proteomes" id="UP000635245">
    <property type="component" value="Unassembled WGS sequence"/>
</dbReference>
<keyword evidence="3" id="KW-1185">Reference proteome</keyword>
<dbReference type="AlphaFoldDB" id="A0A934QLT6"/>
<dbReference type="Gene3D" id="3.30.1390.10">
    <property type="match status" value="1"/>
</dbReference>